<dbReference type="EMBL" id="JAUKUD010000002">
    <property type="protein sequence ID" value="KAK0751226.1"/>
    <property type="molecule type" value="Genomic_DNA"/>
</dbReference>
<dbReference type="InterPro" id="IPR046797">
    <property type="entry name" value="PDDEXK_12"/>
</dbReference>
<proteinExistence type="predicted"/>
<protein>
    <recommendedName>
        <fullName evidence="1">PD-(D/E)XK nuclease-like domain-containing protein</fullName>
    </recommendedName>
</protein>
<organism evidence="2 3">
    <name type="scientific">Schizothecium vesticola</name>
    <dbReference type="NCBI Taxonomy" id="314040"/>
    <lineage>
        <taxon>Eukaryota</taxon>
        <taxon>Fungi</taxon>
        <taxon>Dikarya</taxon>
        <taxon>Ascomycota</taxon>
        <taxon>Pezizomycotina</taxon>
        <taxon>Sordariomycetes</taxon>
        <taxon>Sordariomycetidae</taxon>
        <taxon>Sordariales</taxon>
        <taxon>Schizotheciaceae</taxon>
        <taxon>Schizothecium</taxon>
    </lineage>
</organism>
<name>A0AA40F585_9PEZI</name>
<feature type="domain" description="PD-(D/E)XK nuclease-like" evidence="1">
    <location>
        <begin position="75"/>
        <end position="291"/>
    </location>
</feature>
<dbReference type="Pfam" id="PF20516">
    <property type="entry name" value="PDDEXK_12"/>
    <property type="match status" value="1"/>
</dbReference>
<evidence type="ECO:0000313" key="2">
    <source>
        <dbReference type="EMBL" id="KAK0751226.1"/>
    </source>
</evidence>
<dbReference type="Proteomes" id="UP001172155">
    <property type="component" value="Unassembled WGS sequence"/>
</dbReference>
<comment type="caution">
    <text evidence="2">The sequence shown here is derived from an EMBL/GenBank/DDBJ whole genome shotgun (WGS) entry which is preliminary data.</text>
</comment>
<gene>
    <name evidence="2" type="ORF">B0T18DRAFT_443780</name>
</gene>
<dbReference type="AlphaFoldDB" id="A0AA40F585"/>
<reference evidence="2" key="1">
    <citation type="submission" date="2023-06" db="EMBL/GenBank/DDBJ databases">
        <title>Genome-scale phylogeny and comparative genomics of the fungal order Sordariales.</title>
        <authorList>
            <consortium name="Lawrence Berkeley National Laboratory"/>
            <person name="Hensen N."/>
            <person name="Bonometti L."/>
            <person name="Westerberg I."/>
            <person name="Brannstrom I.O."/>
            <person name="Guillou S."/>
            <person name="Cros-Aarteil S."/>
            <person name="Calhoun S."/>
            <person name="Haridas S."/>
            <person name="Kuo A."/>
            <person name="Mondo S."/>
            <person name="Pangilinan J."/>
            <person name="Riley R."/>
            <person name="LaButti K."/>
            <person name="Andreopoulos B."/>
            <person name="Lipzen A."/>
            <person name="Chen C."/>
            <person name="Yanf M."/>
            <person name="Daum C."/>
            <person name="Ng V."/>
            <person name="Clum A."/>
            <person name="Steindorff A."/>
            <person name="Ohm R."/>
            <person name="Martin F."/>
            <person name="Silar P."/>
            <person name="Natvig D."/>
            <person name="Lalanne C."/>
            <person name="Gautier V."/>
            <person name="Ament-velasquez S.L."/>
            <person name="Kruys A."/>
            <person name="Hutchinson M.I."/>
            <person name="Powell A.J."/>
            <person name="Barry K."/>
            <person name="Miller A.N."/>
            <person name="Grigoriev I.V."/>
            <person name="Debuchy R."/>
            <person name="Gladieux P."/>
            <person name="Thoren M.H."/>
            <person name="Johannesson H."/>
        </authorList>
    </citation>
    <scope>NUCLEOTIDE SEQUENCE</scope>
    <source>
        <strain evidence="2">SMH3187-1</strain>
    </source>
</reference>
<keyword evidence="3" id="KW-1185">Reference proteome</keyword>
<evidence type="ECO:0000259" key="1">
    <source>
        <dbReference type="Pfam" id="PF20516"/>
    </source>
</evidence>
<accession>A0AA40F585</accession>
<sequence length="319" mass="35495">MTTQAVAMTALGLVRIDAPQLAYFRDTFYKAPTVLHKFAVELEAFIDGRHIFWPKLFDEVMEHPLKNGMFRRLAHPAWFSEPGSSYSPPGPSPPCAQLQDLVNAASKCETRRSSEAHWNCVVHYPVLELALKPHSTILDVVNCTSATINTGYPTQLPPSIRGDSKKVDFCIVVDQSGSGCHPAIYDIVTTDSVNHSNHPPLLSCPIAISIETKAAAPNKEEAELQMGQAIEQLGFLPGLIVLQHDWYFIAATRSVTIWRRIAIGSTDTPEGICNIICAIRYLASWVETTYWPWFCRWALGDTHHLYRNICSQVGRSSSS</sequence>
<evidence type="ECO:0000313" key="3">
    <source>
        <dbReference type="Proteomes" id="UP001172155"/>
    </source>
</evidence>